<protein>
    <recommendedName>
        <fullName evidence="4">Ig-like domain-containing protein</fullName>
    </recommendedName>
</protein>
<name>A0AAD5FKG0_SILAS</name>
<dbReference type="GO" id="GO:0007166">
    <property type="term" value="P:cell surface receptor signaling pathway"/>
    <property type="evidence" value="ECO:0007669"/>
    <property type="project" value="TreeGrafter"/>
</dbReference>
<feature type="domain" description="Ig-like" evidence="4">
    <location>
        <begin position="16"/>
        <end position="136"/>
    </location>
</feature>
<evidence type="ECO:0000256" key="2">
    <source>
        <dbReference type="ARBA" id="ARBA00022859"/>
    </source>
</evidence>
<evidence type="ECO:0000256" key="3">
    <source>
        <dbReference type="SAM" id="SignalP"/>
    </source>
</evidence>
<dbReference type="SUPFAM" id="SSF48726">
    <property type="entry name" value="Immunoglobulin"/>
    <property type="match status" value="2"/>
</dbReference>
<dbReference type="InterPro" id="IPR013106">
    <property type="entry name" value="Ig_V-set"/>
</dbReference>
<feature type="signal peptide" evidence="3">
    <location>
        <begin position="1"/>
        <end position="19"/>
    </location>
</feature>
<evidence type="ECO:0000259" key="4">
    <source>
        <dbReference type="PROSITE" id="PS50835"/>
    </source>
</evidence>
<keyword evidence="1 3" id="KW-0732">Signal</keyword>
<dbReference type="PANTHER" id="PTHR23268:SF102">
    <property type="entry name" value="IMMUNOGLOBULIN V-SET DOMAIN-CONTAINING PROTEIN"/>
    <property type="match status" value="1"/>
</dbReference>
<keyword evidence="6" id="KW-1185">Reference proteome</keyword>
<gene>
    <name evidence="5" type="ORF">C0J50_21493</name>
</gene>
<dbReference type="InterPro" id="IPR003599">
    <property type="entry name" value="Ig_sub"/>
</dbReference>
<dbReference type="GO" id="GO:0002376">
    <property type="term" value="P:immune system process"/>
    <property type="evidence" value="ECO:0007669"/>
    <property type="project" value="UniProtKB-KW"/>
</dbReference>
<dbReference type="InterPro" id="IPR013783">
    <property type="entry name" value="Ig-like_fold"/>
</dbReference>
<dbReference type="EMBL" id="MU551677">
    <property type="protein sequence ID" value="KAI5618822.1"/>
    <property type="molecule type" value="Genomic_DNA"/>
</dbReference>
<accession>A0AAD5FKG0</accession>
<evidence type="ECO:0000313" key="5">
    <source>
        <dbReference type="EMBL" id="KAI5618822.1"/>
    </source>
</evidence>
<dbReference type="PANTHER" id="PTHR23268">
    <property type="entry name" value="T-CELL RECEPTOR BETA CHAIN"/>
    <property type="match status" value="1"/>
</dbReference>
<dbReference type="Proteomes" id="UP001205998">
    <property type="component" value="Unassembled WGS sequence"/>
</dbReference>
<keyword evidence="2" id="KW-0391">Immunity</keyword>
<proteinExistence type="predicted"/>
<dbReference type="SMART" id="SM00409">
    <property type="entry name" value="IG"/>
    <property type="match status" value="2"/>
</dbReference>
<dbReference type="Pfam" id="PF07686">
    <property type="entry name" value="V-set"/>
    <property type="match status" value="2"/>
</dbReference>
<dbReference type="PROSITE" id="PS50835">
    <property type="entry name" value="IG_LIKE"/>
    <property type="match status" value="2"/>
</dbReference>
<dbReference type="SMART" id="SM00406">
    <property type="entry name" value="IGv"/>
    <property type="match status" value="2"/>
</dbReference>
<dbReference type="Gene3D" id="2.60.40.10">
    <property type="entry name" value="Immunoglobulins"/>
    <property type="match status" value="2"/>
</dbReference>
<dbReference type="InterPro" id="IPR036179">
    <property type="entry name" value="Ig-like_dom_sf"/>
</dbReference>
<dbReference type="GO" id="GO:0005886">
    <property type="term" value="C:plasma membrane"/>
    <property type="evidence" value="ECO:0007669"/>
    <property type="project" value="TreeGrafter"/>
</dbReference>
<dbReference type="InterPro" id="IPR007110">
    <property type="entry name" value="Ig-like_dom"/>
</dbReference>
<dbReference type="InterPro" id="IPR050413">
    <property type="entry name" value="TCR_beta_variable"/>
</dbReference>
<sequence>MISVIITLSFLMLWTPVLAEDSGVTQIPSVAWHLKGKSVEIKCSHNKGGTYYQMYWYRQRQGESMEFIVFTKTAGDPEFGSVDQNKFSTVKEIAQNGLFTVKNLDTEDSAVYFCAFTGLATVSANDSGVTQIPSVSWHLKGESAEMKCSHNKDASYNQMYWYRQRQGESMELIVFTRTTGDPEFGSVDQMKFLTVKKIPQNGSLTVKDVDTGDSAVYFCAVKEHSVTELLHC</sequence>
<feature type="domain" description="Ig-like" evidence="4">
    <location>
        <begin position="140"/>
        <end position="232"/>
    </location>
</feature>
<dbReference type="AlphaFoldDB" id="A0AAD5FKG0"/>
<evidence type="ECO:0000313" key="6">
    <source>
        <dbReference type="Proteomes" id="UP001205998"/>
    </source>
</evidence>
<reference evidence="5" key="1">
    <citation type="submission" date="2018-07" db="EMBL/GenBank/DDBJ databases">
        <title>Comparative genomics of catfishes provides insights into carnivory and benthic adaptation.</title>
        <authorList>
            <person name="Zhang Y."/>
            <person name="Wang D."/>
            <person name="Peng Z."/>
            <person name="Zheng S."/>
            <person name="Shao F."/>
            <person name="Tao W."/>
        </authorList>
    </citation>
    <scope>NUCLEOTIDE SEQUENCE</scope>
    <source>
        <strain evidence="5">Chongqing</strain>
    </source>
</reference>
<feature type="chain" id="PRO_5042284734" description="Ig-like domain-containing protein" evidence="3">
    <location>
        <begin position="20"/>
        <end position="232"/>
    </location>
</feature>
<evidence type="ECO:0000256" key="1">
    <source>
        <dbReference type="ARBA" id="ARBA00022729"/>
    </source>
</evidence>
<organism evidence="5 6">
    <name type="scientific">Silurus asotus</name>
    <name type="common">Amur catfish</name>
    <name type="synonym">Parasilurus asotus</name>
    <dbReference type="NCBI Taxonomy" id="30991"/>
    <lineage>
        <taxon>Eukaryota</taxon>
        <taxon>Metazoa</taxon>
        <taxon>Chordata</taxon>
        <taxon>Craniata</taxon>
        <taxon>Vertebrata</taxon>
        <taxon>Euteleostomi</taxon>
        <taxon>Actinopterygii</taxon>
        <taxon>Neopterygii</taxon>
        <taxon>Teleostei</taxon>
        <taxon>Ostariophysi</taxon>
        <taxon>Siluriformes</taxon>
        <taxon>Siluridae</taxon>
        <taxon>Silurus</taxon>
    </lineage>
</organism>
<comment type="caution">
    <text evidence="5">The sequence shown here is derived from an EMBL/GenBank/DDBJ whole genome shotgun (WGS) entry which is preliminary data.</text>
</comment>